<dbReference type="InterPro" id="IPR031481">
    <property type="entry name" value="Glyco_tran_10_N"/>
</dbReference>
<evidence type="ECO:0000256" key="9">
    <source>
        <dbReference type="ARBA" id="ARBA00023136"/>
    </source>
</evidence>
<dbReference type="PANTHER" id="PTHR11929:SF12">
    <property type="entry name" value="ALPHA-(1,3)-FUCOSYLTRANSFERASE 7"/>
    <property type="match status" value="1"/>
</dbReference>
<dbReference type="InterPro" id="IPR055270">
    <property type="entry name" value="Glyco_tran_10_C"/>
</dbReference>
<dbReference type="EC" id="2.4.1.-" evidence="11"/>
<dbReference type="Pfam" id="PF17039">
    <property type="entry name" value="Glyco_tran_10_N"/>
    <property type="match status" value="1"/>
</dbReference>
<evidence type="ECO:0000256" key="7">
    <source>
        <dbReference type="ARBA" id="ARBA00022968"/>
    </source>
</evidence>
<dbReference type="UniPathway" id="UPA00378"/>
<reference evidence="14" key="2">
    <citation type="submission" date="2025-08" db="UniProtKB">
        <authorList>
            <consortium name="Ensembl"/>
        </authorList>
    </citation>
    <scope>IDENTIFICATION</scope>
</reference>
<dbReference type="Gene3D" id="3.40.50.11660">
    <property type="entry name" value="Glycosyl transferase family 10, C-terminal domain"/>
    <property type="match status" value="1"/>
</dbReference>
<evidence type="ECO:0000256" key="1">
    <source>
        <dbReference type="ARBA" id="ARBA00004167"/>
    </source>
</evidence>
<proteinExistence type="inferred from homology"/>
<evidence type="ECO:0000256" key="6">
    <source>
        <dbReference type="ARBA" id="ARBA00022692"/>
    </source>
</evidence>
<keyword evidence="11" id="KW-0333">Golgi apparatus</keyword>
<keyword evidence="15" id="KW-1185">Reference proteome</keyword>
<keyword evidence="4 11" id="KW-0328">Glycosyltransferase</keyword>
<evidence type="ECO:0000256" key="5">
    <source>
        <dbReference type="ARBA" id="ARBA00022679"/>
    </source>
</evidence>
<dbReference type="PANTHER" id="PTHR11929">
    <property type="entry name" value="ALPHA- 1,3 -FUCOSYLTRANSFERASE"/>
    <property type="match status" value="1"/>
</dbReference>
<dbReference type="Pfam" id="PF00852">
    <property type="entry name" value="Glyco_transf_10"/>
    <property type="match status" value="1"/>
</dbReference>
<name>A0A803SU46_ANOCA</name>
<comment type="similarity">
    <text evidence="3 11">Belongs to the glycosyltransferase 10 family.</text>
</comment>
<evidence type="ECO:0000259" key="12">
    <source>
        <dbReference type="Pfam" id="PF00852"/>
    </source>
</evidence>
<keyword evidence="10" id="KW-0325">Glycoprotein</keyword>
<reference evidence="14" key="1">
    <citation type="submission" date="2009-12" db="EMBL/GenBank/DDBJ databases">
        <title>The Genome Sequence of Anolis carolinensis (Green Anole Lizard).</title>
        <authorList>
            <consortium name="The Genome Sequencing Platform"/>
            <person name="Di Palma F."/>
            <person name="Alfoldi J."/>
            <person name="Heiman D."/>
            <person name="Young S."/>
            <person name="Grabherr M."/>
            <person name="Johnson J."/>
            <person name="Lander E.S."/>
            <person name="Lindblad-Toh K."/>
        </authorList>
    </citation>
    <scope>NUCLEOTIDE SEQUENCE [LARGE SCALE GENOMIC DNA]</scope>
    <source>
        <strain evidence="14">JBL SC #1</strain>
    </source>
</reference>
<dbReference type="Proteomes" id="UP000001646">
    <property type="component" value="Unplaced"/>
</dbReference>
<evidence type="ECO:0000256" key="10">
    <source>
        <dbReference type="ARBA" id="ARBA00023180"/>
    </source>
</evidence>
<evidence type="ECO:0000256" key="8">
    <source>
        <dbReference type="ARBA" id="ARBA00022989"/>
    </source>
</evidence>
<evidence type="ECO:0000256" key="4">
    <source>
        <dbReference type="ARBA" id="ARBA00022676"/>
    </source>
</evidence>
<dbReference type="GO" id="GO:0046920">
    <property type="term" value="F:alpha-(1-&gt;3)-fucosyltransferase activity"/>
    <property type="evidence" value="ECO:0000318"/>
    <property type="project" value="GO_Central"/>
</dbReference>
<dbReference type="SUPFAM" id="SSF53756">
    <property type="entry name" value="UDP-Glycosyltransferase/glycogen phosphorylase"/>
    <property type="match status" value="1"/>
</dbReference>
<protein>
    <recommendedName>
        <fullName evidence="11">Fucosyltransferase</fullName>
        <ecNumber evidence="11">2.4.1.-</ecNumber>
    </recommendedName>
</protein>
<comment type="subcellular location">
    <subcellularLocation>
        <location evidence="11">Golgi apparatus</location>
        <location evidence="11">Golgi stack membrane</location>
        <topology evidence="11">Single-pass type II membrane protein</topology>
    </subcellularLocation>
    <subcellularLocation>
        <location evidence="1">Membrane</location>
        <topology evidence="1">Single-pass membrane protein</topology>
    </subcellularLocation>
</comment>
<dbReference type="FunCoup" id="A0A803SU46">
    <property type="interactions" value="10"/>
</dbReference>
<dbReference type="AlphaFoldDB" id="A0A803SU46"/>
<accession>A0A803SU46</accession>
<evidence type="ECO:0000259" key="13">
    <source>
        <dbReference type="Pfam" id="PF17039"/>
    </source>
</evidence>
<feature type="domain" description="Fucosyltransferase C-terminal" evidence="12">
    <location>
        <begin position="157"/>
        <end position="255"/>
    </location>
</feature>
<sequence length="313" mass="35674">SNWCKGEKPNGKTVENMELSCGVAVLFFSLALASGDPLTVLVWEWPDGQTPDLSADVCSRLFGLEGCCLTTDRSLFNRAEVVVFHHRELGRSPPPPAKGHPGQSWTWVSLESPEHTKGNGSEAAWTWVMSYRRDADIFMPYGKLVPRPPGDGEVVIPPKSGLVVWVVSHFRRTQARAKAYYELSKHIQVDVFGRAAGQPLAPEELLPTISRYRFYLAFENALSRDYVTEKLWRNALQAGSVPVVLGPPRDNYEDVYRGFFDWRQRHAVKTFQDWRERFCSWKGLQREPSGPFKASFNAVWCLFKSETWHPREQ</sequence>
<evidence type="ECO:0000256" key="2">
    <source>
        <dbReference type="ARBA" id="ARBA00004922"/>
    </source>
</evidence>
<keyword evidence="7" id="KW-0735">Signal-anchor</keyword>
<reference evidence="14" key="3">
    <citation type="submission" date="2025-09" db="UniProtKB">
        <authorList>
            <consortium name="Ensembl"/>
        </authorList>
    </citation>
    <scope>IDENTIFICATION</scope>
</reference>
<evidence type="ECO:0000313" key="14">
    <source>
        <dbReference type="Ensembl" id="ENSACAP00000026486.1"/>
    </source>
</evidence>
<dbReference type="InterPro" id="IPR038577">
    <property type="entry name" value="GT10-like_C_sf"/>
</dbReference>
<dbReference type="InterPro" id="IPR001503">
    <property type="entry name" value="Glyco_trans_10"/>
</dbReference>
<dbReference type="Ensembl" id="ENSACAT00000015483.3">
    <property type="protein sequence ID" value="ENSACAP00000026486.1"/>
    <property type="gene ID" value="ENSACAG00000015451.3"/>
</dbReference>
<keyword evidence="9" id="KW-0472">Membrane</keyword>
<comment type="pathway">
    <text evidence="2">Protein modification; protein glycosylation.</text>
</comment>
<keyword evidence="5 11" id="KW-0808">Transferase</keyword>
<keyword evidence="6 11" id="KW-0812">Transmembrane</keyword>
<evidence type="ECO:0000256" key="11">
    <source>
        <dbReference type="RuleBase" id="RU003832"/>
    </source>
</evidence>
<feature type="domain" description="Fucosyltransferase N-terminal" evidence="13">
    <location>
        <begin position="38"/>
        <end position="142"/>
    </location>
</feature>
<dbReference type="GO" id="GO:0032580">
    <property type="term" value="C:Golgi cisterna membrane"/>
    <property type="evidence" value="ECO:0007669"/>
    <property type="project" value="UniProtKB-SubCell"/>
</dbReference>
<dbReference type="InParanoid" id="A0A803SU46"/>
<evidence type="ECO:0000256" key="3">
    <source>
        <dbReference type="ARBA" id="ARBA00008919"/>
    </source>
</evidence>
<organism evidence="14 15">
    <name type="scientific">Anolis carolinensis</name>
    <name type="common">Green anole</name>
    <name type="synonym">American chameleon</name>
    <dbReference type="NCBI Taxonomy" id="28377"/>
    <lineage>
        <taxon>Eukaryota</taxon>
        <taxon>Metazoa</taxon>
        <taxon>Chordata</taxon>
        <taxon>Craniata</taxon>
        <taxon>Vertebrata</taxon>
        <taxon>Euteleostomi</taxon>
        <taxon>Lepidosauria</taxon>
        <taxon>Squamata</taxon>
        <taxon>Bifurcata</taxon>
        <taxon>Unidentata</taxon>
        <taxon>Episquamata</taxon>
        <taxon>Toxicofera</taxon>
        <taxon>Iguania</taxon>
        <taxon>Dactyloidae</taxon>
        <taxon>Anolis</taxon>
    </lineage>
</organism>
<dbReference type="GeneTree" id="ENSGT00940000161618"/>
<keyword evidence="8" id="KW-1133">Transmembrane helix</keyword>
<evidence type="ECO:0000313" key="15">
    <source>
        <dbReference type="Proteomes" id="UP000001646"/>
    </source>
</evidence>